<dbReference type="EMBL" id="CP006720">
    <property type="protein sequence ID" value="AHI57974.1"/>
    <property type="molecule type" value="Genomic_DNA"/>
</dbReference>
<accession>W6AW67</accession>
<protein>
    <submittedName>
        <fullName evidence="1">Uncharacterized protein</fullName>
    </submittedName>
</protein>
<sequence length="43" mass="5231">MFEWLKLLWKKDTSIPDVTNEIARINEANFYQDYLKLKLTPED</sequence>
<keyword evidence="2" id="KW-1185">Reference proteome</keyword>
<dbReference type="KEGG" id="smia:P344_03150"/>
<gene>
    <name evidence="1" type="ORF">P344_03150</name>
</gene>
<evidence type="ECO:0000313" key="2">
    <source>
        <dbReference type="Proteomes" id="UP000019260"/>
    </source>
</evidence>
<dbReference type="RefSeq" id="WP_269078616.1">
    <property type="nucleotide sequence ID" value="NZ_CP002082.1"/>
</dbReference>
<name>W6AW67_9MOLU</name>
<dbReference type="AlphaFoldDB" id="W6AW67"/>
<proteinExistence type="predicted"/>
<dbReference type="PATRIC" id="fig|838561.3.peg.615"/>
<dbReference type="STRING" id="838561.P344_03150"/>
<reference evidence="1 2" key="1">
    <citation type="submission" date="2013-09" db="EMBL/GenBank/DDBJ databases">
        <title>Complete genome sequence of Spiroplasma mirum suckling mouse cataract agent.</title>
        <authorList>
            <person name="Landry C.A."/>
            <person name="Bastian F.O."/>
            <person name="Thune R.L."/>
        </authorList>
    </citation>
    <scope>NUCLEOTIDE SEQUENCE [LARGE SCALE GENOMIC DNA]</scope>
    <source>
        <strain evidence="1 2">SMCA</strain>
    </source>
</reference>
<organism evidence="1 2">
    <name type="scientific">Spiroplasma mirum ATCC 29335</name>
    <dbReference type="NCBI Taxonomy" id="838561"/>
    <lineage>
        <taxon>Bacteria</taxon>
        <taxon>Bacillati</taxon>
        <taxon>Mycoplasmatota</taxon>
        <taxon>Mollicutes</taxon>
        <taxon>Entomoplasmatales</taxon>
        <taxon>Spiroplasmataceae</taxon>
        <taxon>Spiroplasma</taxon>
    </lineage>
</organism>
<dbReference type="Proteomes" id="UP000019260">
    <property type="component" value="Chromosome"/>
</dbReference>
<evidence type="ECO:0000313" key="1">
    <source>
        <dbReference type="EMBL" id="AHI57974.1"/>
    </source>
</evidence>
<dbReference type="HOGENOM" id="CLU_3239827_0_0_14"/>